<feature type="domain" description="Helicase ATP-binding" evidence="2">
    <location>
        <begin position="285"/>
        <end position="444"/>
    </location>
</feature>
<protein>
    <submittedName>
        <fullName evidence="4">SNF2 helicase associated domain-containing protein</fullName>
        <ecNumber evidence="4">3.6.4.-</ecNumber>
    </submittedName>
</protein>
<reference evidence="4 5" key="1">
    <citation type="submission" date="2018-06" db="EMBL/GenBank/DDBJ databases">
        <authorList>
            <consortium name="Pathogen Informatics"/>
            <person name="Doyle S."/>
        </authorList>
    </citation>
    <scope>NUCLEOTIDE SEQUENCE [LARGE SCALE GENOMIC DNA]</scope>
    <source>
        <strain evidence="4 5">NCTC4824</strain>
    </source>
</reference>
<dbReference type="InterPro" id="IPR038718">
    <property type="entry name" value="SNF2-like_sf"/>
</dbReference>
<evidence type="ECO:0000313" key="4">
    <source>
        <dbReference type="EMBL" id="SQI63615.1"/>
    </source>
</evidence>
<dbReference type="Gene3D" id="1.10.150.20">
    <property type="entry name" value="5' to 3' exonuclease, C-terminal subdomain"/>
    <property type="match status" value="1"/>
</dbReference>
<name>A0A2X4ZG25_LEDLE</name>
<dbReference type="Pfam" id="PF00176">
    <property type="entry name" value="SNF2-rel_dom"/>
    <property type="match status" value="1"/>
</dbReference>
<feature type="domain" description="Helicase C-terminal" evidence="3">
    <location>
        <begin position="528"/>
        <end position="679"/>
    </location>
</feature>
<dbReference type="InterPro" id="IPR000330">
    <property type="entry name" value="SNF2_N"/>
</dbReference>
<dbReference type="CDD" id="cd17919">
    <property type="entry name" value="DEXHc_Snf"/>
    <property type="match status" value="1"/>
</dbReference>
<evidence type="ECO:0000256" key="1">
    <source>
        <dbReference type="ARBA" id="ARBA00022801"/>
    </source>
</evidence>
<dbReference type="Gene3D" id="3.40.50.300">
    <property type="entry name" value="P-loop containing nucleotide triphosphate hydrolases"/>
    <property type="match status" value="1"/>
</dbReference>
<dbReference type="InterPro" id="IPR001650">
    <property type="entry name" value="Helicase_C-like"/>
</dbReference>
<dbReference type="SUPFAM" id="SSF47794">
    <property type="entry name" value="Rad51 N-terminal domain-like"/>
    <property type="match status" value="1"/>
</dbReference>
<accession>A0A2X4ZG25</accession>
<dbReference type="Proteomes" id="UP000249134">
    <property type="component" value="Chromosome 1"/>
</dbReference>
<evidence type="ECO:0000259" key="3">
    <source>
        <dbReference type="PROSITE" id="PS51194"/>
    </source>
</evidence>
<dbReference type="InterPro" id="IPR049730">
    <property type="entry name" value="SNF2/RAD54-like_C"/>
</dbReference>
<dbReference type="PROSITE" id="PS51194">
    <property type="entry name" value="HELICASE_CTER"/>
    <property type="match status" value="1"/>
</dbReference>
<proteinExistence type="predicted"/>
<evidence type="ECO:0000313" key="5">
    <source>
        <dbReference type="Proteomes" id="UP000249134"/>
    </source>
</evidence>
<dbReference type="InterPro" id="IPR014001">
    <property type="entry name" value="Helicase_ATP-bd"/>
</dbReference>
<dbReference type="GO" id="GO:0016787">
    <property type="term" value="F:hydrolase activity"/>
    <property type="evidence" value="ECO:0007669"/>
    <property type="project" value="UniProtKB-KW"/>
</dbReference>
<dbReference type="STRING" id="1348624.GCA_001591545_03323"/>
<dbReference type="Pfam" id="PF00271">
    <property type="entry name" value="Helicase_C"/>
    <property type="match status" value="1"/>
</dbReference>
<dbReference type="CDD" id="cd18793">
    <property type="entry name" value="SF2_C_SNF"/>
    <property type="match status" value="1"/>
</dbReference>
<dbReference type="EMBL" id="LS483476">
    <property type="protein sequence ID" value="SQI63615.1"/>
    <property type="molecule type" value="Genomic_DNA"/>
</dbReference>
<dbReference type="PANTHER" id="PTHR10799">
    <property type="entry name" value="SNF2/RAD54 HELICASE FAMILY"/>
    <property type="match status" value="1"/>
</dbReference>
<keyword evidence="1 4" id="KW-0378">Hydrolase</keyword>
<organism evidence="4 5">
    <name type="scientific">Lederbergia lenta</name>
    <name type="common">Bacillus lentus</name>
    <dbReference type="NCBI Taxonomy" id="1467"/>
    <lineage>
        <taxon>Bacteria</taxon>
        <taxon>Bacillati</taxon>
        <taxon>Bacillota</taxon>
        <taxon>Bacilli</taxon>
        <taxon>Bacillales</taxon>
        <taxon>Bacillaceae</taxon>
        <taxon>Lederbergia</taxon>
    </lineage>
</organism>
<dbReference type="Gene3D" id="3.40.50.10810">
    <property type="entry name" value="Tandem AAA-ATPase domain"/>
    <property type="match status" value="1"/>
</dbReference>
<dbReference type="SMART" id="SM00490">
    <property type="entry name" value="HELICc"/>
    <property type="match status" value="1"/>
</dbReference>
<dbReference type="InterPro" id="IPR010995">
    <property type="entry name" value="DNA_repair_Rad51/TF_NusA_a-hlx"/>
</dbReference>
<dbReference type="SUPFAM" id="SSF52540">
    <property type="entry name" value="P-loop containing nucleoside triphosphate hydrolases"/>
    <property type="match status" value="2"/>
</dbReference>
<dbReference type="KEGG" id="blen:NCTC4824_04211"/>
<dbReference type="RefSeq" id="WP_066144818.1">
    <property type="nucleotide sequence ID" value="NZ_CBCSGM010000005.1"/>
</dbReference>
<dbReference type="AlphaFoldDB" id="A0A2X4ZG25"/>
<dbReference type="GO" id="GO:0005524">
    <property type="term" value="F:ATP binding"/>
    <property type="evidence" value="ECO:0007669"/>
    <property type="project" value="InterPro"/>
</dbReference>
<dbReference type="EC" id="3.6.4.-" evidence="4"/>
<dbReference type="InterPro" id="IPR027417">
    <property type="entry name" value="P-loop_NTPase"/>
</dbReference>
<sequence>MIRNKKDVRRLESELNHIQKSMNPFSEEYLNQGIKDIWERMKIIEGKEKLKTMPMDVISTLEKGMPINLLVNNGFRTVFDIVNQEPNELMRIDGIGEKSAYPIYEAVLKIKESVYQQAIPRINPDNLSIDDIKLLESIYKKWELLKFIEALTVDFEQLNESIRPDIETIKRQKGFIGSLFQSKSEKEKIKSAFEHLNQEKYKENLDDIKEKLDYILHFSVNKEELIQHFVNENASYYTEIEKVTDSRPVDSHQDLPTEIVEAVNNYILDTKDLDVTLRRYQEFGAKYALYHKRTLLGDEMGLGKTIQGLAMINHLSQNNQKYAMVVCPLSVVTNWKREINQRSKLKTFIFHGNNRDAEFTKWQSNTGVIITTYEQTLRMTFEEEHHLDIMIVDEAHYVKNPEAKRSQSIYKLAGMTEYVLFMSGTPIENRLEEMKQLMSILQPEIAEKLSQELHLLQPNKFKQVVAPVYLRRNRKDVLSELPELEIIPQWMNFGEKEKRYYHQAVMEGKLMAMRRAGWQGGSPETSPKLEKLLDICEVAAENEHKVLVFSFFKDVIKTIQPYLKGRTFEAITGDVPNVRRQEIIDEFTKAQPGSVLISQITAGGVGLNIQAANIVILCEPQWKPSTEEQAISRAYRMGQSRNVIVYRLLTEDSIDVTMLEVLGEKSNLFDLYARESDVASLALNEQEEAEESVKQKVLKLEKERVQRNLEDTLNSSL</sequence>
<evidence type="ECO:0000259" key="2">
    <source>
        <dbReference type="PROSITE" id="PS51192"/>
    </source>
</evidence>
<dbReference type="PROSITE" id="PS51192">
    <property type="entry name" value="HELICASE_ATP_BIND_1"/>
    <property type="match status" value="1"/>
</dbReference>
<gene>
    <name evidence="4" type="primary">rapA_2</name>
    <name evidence="4" type="ORF">NCTC4824_04211</name>
</gene>
<dbReference type="SMART" id="SM00487">
    <property type="entry name" value="DEXDc"/>
    <property type="match status" value="1"/>
</dbReference>
<keyword evidence="5" id="KW-1185">Reference proteome</keyword>